<evidence type="ECO:0000256" key="1">
    <source>
        <dbReference type="ARBA" id="ARBA00004141"/>
    </source>
</evidence>
<dbReference type="CDD" id="cd04606">
    <property type="entry name" value="CBS_pair_Mg_transporter"/>
    <property type="match status" value="1"/>
</dbReference>
<keyword evidence="3 9" id="KW-0813">Transport</keyword>
<feature type="transmembrane region" description="Helical" evidence="9">
    <location>
        <begin position="393"/>
        <end position="419"/>
    </location>
</feature>
<feature type="transmembrane region" description="Helical" evidence="9">
    <location>
        <begin position="366"/>
        <end position="387"/>
    </location>
</feature>
<dbReference type="GO" id="GO:0005886">
    <property type="term" value="C:plasma membrane"/>
    <property type="evidence" value="ECO:0007669"/>
    <property type="project" value="UniProtKB-SubCell"/>
</dbReference>
<keyword evidence="9" id="KW-1003">Cell membrane</keyword>
<keyword evidence="7 9" id="KW-0472">Membrane</keyword>
<evidence type="ECO:0000313" key="12">
    <source>
        <dbReference type="Proteomes" id="UP000245938"/>
    </source>
</evidence>
<dbReference type="Gene3D" id="1.25.60.10">
    <property type="entry name" value="MgtE N-terminal domain-like"/>
    <property type="match status" value="1"/>
</dbReference>
<dbReference type="GO" id="GO:0046872">
    <property type="term" value="F:metal ion binding"/>
    <property type="evidence" value="ECO:0007669"/>
    <property type="project" value="UniProtKB-KW"/>
</dbReference>
<dbReference type="AlphaFoldDB" id="A0A2U3AMT6"/>
<feature type="transmembrane region" description="Helical" evidence="9">
    <location>
        <begin position="292"/>
        <end position="313"/>
    </location>
</feature>
<dbReference type="SMART" id="SM00924">
    <property type="entry name" value="MgtE_N"/>
    <property type="match status" value="1"/>
</dbReference>
<comment type="caution">
    <text evidence="11">The sequence shown here is derived from an EMBL/GenBank/DDBJ whole genome shotgun (WGS) entry which is preliminary data.</text>
</comment>
<keyword evidence="9" id="KW-0479">Metal-binding</keyword>
<evidence type="ECO:0000256" key="5">
    <source>
        <dbReference type="ARBA" id="ARBA00022842"/>
    </source>
</evidence>
<dbReference type="EMBL" id="QFVR01000006">
    <property type="protein sequence ID" value="PWI25860.1"/>
    <property type="molecule type" value="Genomic_DNA"/>
</dbReference>
<keyword evidence="8" id="KW-0129">CBS domain</keyword>
<organism evidence="11 12">
    <name type="scientific">Kurthia sibirica</name>
    <dbReference type="NCBI Taxonomy" id="202750"/>
    <lineage>
        <taxon>Bacteria</taxon>
        <taxon>Bacillati</taxon>
        <taxon>Bacillota</taxon>
        <taxon>Bacilli</taxon>
        <taxon>Bacillales</taxon>
        <taxon>Caryophanaceae</taxon>
        <taxon>Kurthia</taxon>
    </lineage>
</organism>
<evidence type="ECO:0000259" key="10">
    <source>
        <dbReference type="PROSITE" id="PS51371"/>
    </source>
</evidence>
<proteinExistence type="inferred from homology"/>
<dbReference type="Pfam" id="PF00571">
    <property type="entry name" value="CBS"/>
    <property type="match status" value="2"/>
</dbReference>
<dbReference type="InterPro" id="IPR000644">
    <property type="entry name" value="CBS_dom"/>
</dbReference>
<evidence type="ECO:0000256" key="9">
    <source>
        <dbReference type="RuleBase" id="RU362011"/>
    </source>
</evidence>
<dbReference type="InterPro" id="IPR036739">
    <property type="entry name" value="SLC41_membr_dom_sf"/>
</dbReference>
<feature type="transmembrane region" description="Helical" evidence="9">
    <location>
        <begin position="431"/>
        <end position="454"/>
    </location>
</feature>
<accession>A0A2U3AMT6</accession>
<evidence type="ECO:0000313" key="11">
    <source>
        <dbReference type="EMBL" id="PWI25860.1"/>
    </source>
</evidence>
<evidence type="ECO:0000256" key="7">
    <source>
        <dbReference type="ARBA" id="ARBA00023136"/>
    </source>
</evidence>
<dbReference type="InterPro" id="IPR006669">
    <property type="entry name" value="MgtE_transporter"/>
</dbReference>
<evidence type="ECO:0000256" key="2">
    <source>
        <dbReference type="ARBA" id="ARBA00009749"/>
    </source>
</evidence>
<dbReference type="OrthoDB" id="9790355at2"/>
<dbReference type="NCBIfam" id="TIGR00400">
    <property type="entry name" value="mgtE"/>
    <property type="match status" value="1"/>
</dbReference>
<evidence type="ECO:0000256" key="3">
    <source>
        <dbReference type="ARBA" id="ARBA00022448"/>
    </source>
</evidence>
<dbReference type="GO" id="GO:0015095">
    <property type="term" value="F:magnesium ion transmembrane transporter activity"/>
    <property type="evidence" value="ECO:0007669"/>
    <property type="project" value="UniProtKB-UniRule"/>
</dbReference>
<feature type="domain" description="CBS" evidence="10">
    <location>
        <begin position="210"/>
        <end position="266"/>
    </location>
</feature>
<dbReference type="SMART" id="SM00116">
    <property type="entry name" value="CBS"/>
    <property type="match status" value="2"/>
</dbReference>
<dbReference type="Pfam" id="PF01769">
    <property type="entry name" value="MgtE"/>
    <property type="match status" value="1"/>
</dbReference>
<gene>
    <name evidence="11" type="primary">mgtE</name>
    <name evidence="11" type="ORF">DEX24_06565</name>
</gene>
<dbReference type="Proteomes" id="UP000245938">
    <property type="component" value="Unassembled WGS sequence"/>
</dbReference>
<keyword evidence="6 9" id="KW-1133">Transmembrane helix</keyword>
<feature type="transmembrane region" description="Helical" evidence="9">
    <location>
        <begin position="319"/>
        <end position="345"/>
    </location>
</feature>
<sequence>MIDERMEKDEVQFDEERLVSLLENGATDEFHNEYLNLHPYDQAQFYEKVGPDIRSIIYQYLSPKEMSTVFEALELDDENYEPFIDEMDSSYAAQMISEMYTDDAVDVLNELDKDKISHFLKIMDKESAEDIRDLLYYEEHTAGSIMTTEYVAIPENSTVRSAMTIMRNAAPDAETIYYIFVVDDQNHLVGVISLRDLIIASEDTLIHDFMNERVVSVLVTDDQEDVAHIMKDYNFLAVPVINSKQEMLGIITVDDIIDVIDEEASEDYSKLAGVADMDTFDSNPLIAAKKRLPWLVVLLILGMITANLVDLFTGTLEKVALLAAFIPLIGGTSGNSGTQALAVAVRGIATGDVTGVNKFKLLIREALTGIVMGLVCGAVAFIIVYMWKSEMLLGLLVAVAIACSICVATIAGSFIPLLMHRLKIDPAVASGPFITTLNDITSILIYLGIATLFIEKLM</sequence>
<evidence type="ECO:0000256" key="4">
    <source>
        <dbReference type="ARBA" id="ARBA00022692"/>
    </source>
</evidence>
<name>A0A2U3AMT6_9BACL</name>
<comment type="subcellular location">
    <subcellularLocation>
        <location evidence="9">Cell membrane</location>
        <topology evidence="9">Multi-pass membrane protein</topology>
    </subcellularLocation>
    <subcellularLocation>
        <location evidence="1">Membrane</location>
        <topology evidence="1">Multi-pass membrane protein</topology>
    </subcellularLocation>
</comment>
<keyword evidence="4 9" id="KW-0812">Transmembrane</keyword>
<keyword evidence="5 9" id="KW-0460">Magnesium</keyword>
<dbReference type="SUPFAM" id="SSF54631">
    <property type="entry name" value="CBS-domain pair"/>
    <property type="match status" value="1"/>
</dbReference>
<dbReference type="PANTHER" id="PTHR43773">
    <property type="entry name" value="MAGNESIUM TRANSPORTER MGTE"/>
    <property type="match status" value="1"/>
</dbReference>
<dbReference type="InterPro" id="IPR038076">
    <property type="entry name" value="MgtE_N_sf"/>
</dbReference>
<evidence type="ECO:0000256" key="8">
    <source>
        <dbReference type="PROSITE-ProRule" id="PRU00703"/>
    </source>
</evidence>
<dbReference type="PANTHER" id="PTHR43773:SF1">
    <property type="entry name" value="MAGNESIUM TRANSPORTER MGTE"/>
    <property type="match status" value="1"/>
</dbReference>
<dbReference type="Gene3D" id="3.10.580.10">
    <property type="entry name" value="CBS-domain"/>
    <property type="match status" value="1"/>
</dbReference>
<dbReference type="InterPro" id="IPR046342">
    <property type="entry name" value="CBS_dom_sf"/>
</dbReference>
<dbReference type="SUPFAM" id="SSF158791">
    <property type="entry name" value="MgtE N-terminal domain-like"/>
    <property type="match status" value="1"/>
</dbReference>
<comment type="subunit">
    <text evidence="9">Homodimer.</text>
</comment>
<dbReference type="PROSITE" id="PS51371">
    <property type="entry name" value="CBS"/>
    <property type="match status" value="2"/>
</dbReference>
<feature type="domain" description="CBS" evidence="10">
    <location>
        <begin position="146"/>
        <end position="209"/>
    </location>
</feature>
<dbReference type="SUPFAM" id="SSF161093">
    <property type="entry name" value="MgtE membrane domain-like"/>
    <property type="match status" value="1"/>
</dbReference>
<dbReference type="Gene3D" id="1.10.357.20">
    <property type="entry name" value="SLC41 divalent cation transporters, integral membrane domain"/>
    <property type="match status" value="1"/>
</dbReference>
<evidence type="ECO:0000256" key="6">
    <source>
        <dbReference type="ARBA" id="ARBA00022989"/>
    </source>
</evidence>
<dbReference type="Pfam" id="PF03448">
    <property type="entry name" value="MgtE_N"/>
    <property type="match status" value="1"/>
</dbReference>
<dbReference type="InterPro" id="IPR006668">
    <property type="entry name" value="Mg_transptr_MgtE_intracell_dom"/>
</dbReference>
<dbReference type="RefSeq" id="WP_109305616.1">
    <property type="nucleotide sequence ID" value="NZ_BJUF01000025.1"/>
</dbReference>
<protein>
    <recommendedName>
        <fullName evidence="9">Magnesium transporter MgtE</fullName>
    </recommendedName>
</protein>
<keyword evidence="12" id="KW-1185">Reference proteome</keyword>
<comment type="similarity">
    <text evidence="2 9">Belongs to the SLC41A transporter family.</text>
</comment>
<dbReference type="InterPro" id="IPR006667">
    <property type="entry name" value="SLC41_membr_dom"/>
</dbReference>
<comment type="function">
    <text evidence="9">Acts as a magnesium transporter.</text>
</comment>
<reference evidence="11 12" key="1">
    <citation type="submission" date="2018-05" db="EMBL/GenBank/DDBJ databases">
        <title>Kurthia sibirica genome sequence.</title>
        <authorList>
            <person name="Maclea K.S."/>
            <person name="Goen A.E."/>
        </authorList>
    </citation>
    <scope>NUCLEOTIDE SEQUENCE [LARGE SCALE GENOMIC DNA]</scope>
    <source>
        <strain evidence="11 12">ATCC 49154</strain>
    </source>
</reference>